<dbReference type="KEGG" id="esa:ESA_03028"/>
<feature type="transmembrane region" description="Helical" evidence="1">
    <location>
        <begin position="318"/>
        <end position="339"/>
    </location>
</feature>
<protein>
    <recommendedName>
        <fullName evidence="4">Glucosyltransferase domain-containing protein</fullName>
    </recommendedName>
</protein>
<evidence type="ECO:0008006" key="4">
    <source>
        <dbReference type="Google" id="ProtNLM"/>
    </source>
</evidence>
<feature type="transmembrane region" description="Helical" evidence="1">
    <location>
        <begin position="104"/>
        <end position="120"/>
    </location>
</feature>
<accession>A7MN24</accession>
<feature type="transmembrane region" description="Helical" evidence="1">
    <location>
        <begin position="198"/>
        <end position="215"/>
    </location>
</feature>
<organism evidence="2 3">
    <name type="scientific">Cronobacter sakazakii (strain ATCC BAA-894)</name>
    <name type="common">Enterobacter sakazakii</name>
    <dbReference type="NCBI Taxonomy" id="290339"/>
    <lineage>
        <taxon>Bacteria</taxon>
        <taxon>Pseudomonadati</taxon>
        <taxon>Pseudomonadota</taxon>
        <taxon>Gammaproteobacteria</taxon>
        <taxon>Enterobacterales</taxon>
        <taxon>Enterobacteriaceae</taxon>
        <taxon>Cronobacter</taxon>
    </lineage>
</organism>
<feature type="transmembrane region" description="Helical" evidence="1">
    <location>
        <begin position="15"/>
        <end position="37"/>
    </location>
</feature>
<evidence type="ECO:0000313" key="2">
    <source>
        <dbReference type="EMBL" id="ABU78257.1"/>
    </source>
</evidence>
<feature type="transmembrane region" description="Helical" evidence="1">
    <location>
        <begin position="286"/>
        <end position="306"/>
    </location>
</feature>
<feature type="transmembrane region" description="Helical" evidence="1">
    <location>
        <begin position="256"/>
        <end position="274"/>
    </location>
</feature>
<keyword evidence="3" id="KW-1185">Reference proteome</keyword>
<keyword evidence="1" id="KW-1133">Transmembrane helix</keyword>
<dbReference type="Proteomes" id="UP000000260">
    <property type="component" value="Chromosome"/>
</dbReference>
<proteinExistence type="predicted"/>
<dbReference type="AlphaFoldDB" id="A7MN24"/>
<keyword evidence="1" id="KW-0472">Membrane</keyword>
<reference evidence="2 3" key="1">
    <citation type="journal article" date="2010" name="PLoS ONE">
        <title>Genome sequence of Cronobacter sakazakii BAA-894 and comparative genomic hybridization analysis with other Cronobacter species.</title>
        <authorList>
            <person name="Kucerova E."/>
            <person name="Clifton S.W."/>
            <person name="Xia X.Q."/>
            <person name="Long F."/>
            <person name="Porwollik S."/>
            <person name="Fulton L."/>
            <person name="Fronick C."/>
            <person name="Minx P."/>
            <person name="Kyung K."/>
            <person name="Warren W."/>
            <person name="Fulton R."/>
            <person name="Feng D."/>
            <person name="Wollam A."/>
            <person name="Shah N."/>
            <person name="Bhonagiri V."/>
            <person name="Nash W.E."/>
            <person name="Hallsworth-Pepin K."/>
            <person name="Wilson R.K."/>
            <person name="McClelland M."/>
            <person name="Forsythe S.J."/>
        </authorList>
    </citation>
    <scope>NUCLEOTIDE SEQUENCE [LARGE SCALE GENOMIC DNA]</scope>
    <source>
        <strain evidence="2 3">ATCC BAA-894</strain>
    </source>
</reference>
<dbReference type="RefSeq" id="WP_012125608.1">
    <property type="nucleotide sequence ID" value="NC_009778.1"/>
</dbReference>
<dbReference type="HOGENOM" id="CLU_031280_2_0_6"/>
<dbReference type="PATRIC" id="fig|290339.8.peg.2705"/>
<dbReference type="InterPro" id="IPR025686">
    <property type="entry name" value="Glucos_trans_II"/>
</dbReference>
<feature type="transmembrane region" description="Helical" evidence="1">
    <location>
        <begin position="151"/>
        <end position="178"/>
    </location>
</feature>
<evidence type="ECO:0000256" key="1">
    <source>
        <dbReference type="SAM" id="Phobius"/>
    </source>
</evidence>
<gene>
    <name evidence="2" type="ordered locus">ESA_03028</name>
</gene>
<evidence type="ECO:0000313" key="3">
    <source>
        <dbReference type="Proteomes" id="UP000000260"/>
    </source>
</evidence>
<keyword evidence="1" id="KW-0812">Transmembrane</keyword>
<sequence>MMNFLSEKLSKRNSFYISLIISTLFVYPLINAGVYYIDDIPRSQTGYVGWFRLGRPLSEYIYTILSLGQNIAIDVSPLPQMLSILVMAWCIQALSNAFFAERTLSTIAISSLAFISPLFLHNMAYKYDSLSMALSVASCVIAFSIDLRNKLINYIFKGALIFSSLCLYQVSGVIYLMLCIAKSIKNIANGEAENFKSIFKPAILTLASYASYMVWLKANTTTSRSGTVLSVENGKDIFIGNIEKFANMYGKAFDPLTTKILFLVATLSIISYAYKAFLNKQSPKKLAATLVSLSLLPFPAIMIILASSTTVILSESLIVPRIATPFGVVLMSVLAVIYCQSKKTSGLIAGYFLAVTILASFALANAIKSQYEVDFVIVSQIKKDISGSQKLSSSKTTTFGVMKESPVVAVNSQVFPVIRLINSKMYDASTSTMLTRLGIRNVNFSFERAKWQEIANDACSVSYPDVSTTDYSIYNKDGQNYVFLGGKPKLCK</sequence>
<feature type="transmembrane region" description="Helical" evidence="1">
    <location>
        <begin position="346"/>
        <end position="367"/>
    </location>
</feature>
<dbReference type="Pfam" id="PF14264">
    <property type="entry name" value="Glucos_trans_II"/>
    <property type="match status" value="1"/>
</dbReference>
<name>A7MN24_CROS8</name>
<dbReference type="EMBL" id="CP000783">
    <property type="protein sequence ID" value="ABU78257.1"/>
    <property type="molecule type" value="Genomic_DNA"/>
</dbReference>